<dbReference type="SUPFAM" id="SSF52540">
    <property type="entry name" value="P-loop containing nucleoside triphosphate hydrolases"/>
    <property type="match status" value="1"/>
</dbReference>
<dbReference type="GO" id="GO:0004386">
    <property type="term" value="F:helicase activity"/>
    <property type="evidence" value="ECO:0007669"/>
    <property type="project" value="UniProtKB-KW"/>
</dbReference>
<dbReference type="InterPro" id="IPR027417">
    <property type="entry name" value="P-loop_NTPase"/>
</dbReference>
<dbReference type="SMART" id="SM00490">
    <property type="entry name" value="HELICc"/>
    <property type="match status" value="1"/>
</dbReference>
<dbReference type="InterPro" id="IPR007502">
    <property type="entry name" value="Helicase-assoc_dom"/>
</dbReference>
<dbReference type="GO" id="GO:0016787">
    <property type="term" value="F:hydrolase activity"/>
    <property type="evidence" value="ECO:0007669"/>
    <property type="project" value="UniProtKB-KW"/>
</dbReference>
<gene>
    <name evidence="7" type="ORF">HMPREF0044_1143</name>
</gene>
<dbReference type="Proteomes" id="UP000010301">
    <property type="component" value="Unassembled WGS sequence"/>
</dbReference>
<dbReference type="HOGENOM" id="CLU_001832_5_6_11"/>
<evidence type="ECO:0000313" key="7">
    <source>
        <dbReference type="EMBL" id="EEH63542.1"/>
    </source>
</evidence>
<dbReference type="Pfam" id="PF00271">
    <property type="entry name" value="Helicase_C"/>
    <property type="match status" value="1"/>
</dbReference>
<dbReference type="PROSITE" id="PS00690">
    <property type="entry name" value="DEAH_ATP_HELICASE"/>
    <property type="match status" value="1"/>
</dbReference>
<dbReference type="CDD" id="cd18791">
    <property type="entry name" value="SF2_C_RHA"/>
    <property type="match status" value="1"/>
</dbReference>
<dbReference type="Pfam" id="PF00270">
    <property type="entry name" value="DEAD"/>
    <property type="match status" value="1"/>
</dbReference>
<dbReference type="InterPro" id="IPR013689">
    <property type="entry name" value="RNA_helicase_ATP-dep_HrpB_C"/>
</dbReference>
<dbReference type="EMBL" id="ACFG01000032">
    <property type="protein sequence ID" value="EEH63542.1"/>
    <property type="molecule type" value="Genomic_DNA"/>
</dbReference>
<evidence type="ECO:0000256" key="4">
    <source>
        <dbReference type="ARBA" id="ARBA00022840"/>
    </source>
</evidence>
<evidence type="ECO:0000259" key="6">
    <source>
        <dbReference type="PROSITE" id="PS51194"/>
    </source>
</evidence>
<keyword evidence="4" id="KW-0067">ATP-binding</keyword>
<name>C0W153_9ACTO</name>
<dbReference type="AlphaFoldDB" id="C0W153"/>
<evidence type="ECO:0000259" key="5">
    <source>
        <dbReference type="PROSITE" id="PS51192"/>
    </source>
</evidence>
<dbReference type="InterPro" id="IPR010225">
    <property type="entry name" value="HrpB"/>
</dbReference>
<keyword evidence="8" id="KW-1185">Reference proteome</keyword>
<dbReference type="eggNOG" id="COG1643">
    <property type="taxonomic scope" value="Bacteria"/>
</dbReference>
<evidence type="ECO:0000256" key="1">
    <source>
        <dbReference type="ARBA" id="ARBA00022741"/>
    </source>
</evidence>
<dbReference type="InterPro" id="IPR001650">
    <property type="entry name" value="Helicase_C-like"/>
</dbReference>
<dbReference type="STRING" id="525245.HMPREF0044_1143"/>
<evidence type="ECO:0000256" key="2">
    <source>
        <dbReference type="ARBA" id="ARBA00022801"/>
    </source>
</evidence>
<dbReference type="PANTHER" id="PTHR43519:SF1">
    <property type="entry name" value="ATP-DEPENDENT RNA HELICASE HRPB"/>
    <property type="match status" value="1"/>
</dbReference>
<organism evidence="7 8">
    <name type="scientific">Gleimia coleocanis DSM 15436</name>
    <dbReference type="NCBI Taxonomy" id="525245"/>
    <lineage>
        <taxon>Bacteria</taxon>
        <taxon>Bacillati</taxon>
        <taxon>Actinomycetota</taxon>
        <taxon>Actinomycetes</taxon>
        <taxon>Actinomycetales</taxon>
        <taxon>Actinomycetaceae</taxon>
        <taxon>Gleimia</taxon>
    </lineage>
</organism>
<dbReference type="PANTHER" id="PTHR43519">
    <property type="entry name" value="ATP-DEPENDENT RNA HELICASE HRPB"/>
    <property type="match status" value="1"/>
</dbReference>
<dbReference type="SMART" id="SM00847">
    <property type="entry name" value="HA2"/>
    <property type="match status" value="1"/>
</dbReference>
<dbReference type="InterPro" id="IPR014001">
    <property type="entry name" value="Helicase_ATP-bd"/>
</dbReference>
<dbReference type="PROSITE" id="PS51194">
    <property type="entry name" value="HELICASE_CTER"/>
    <property type="match status" value="1"/>
</dbReference>
<dbReference type="PIRSF" id="PIRSF005496">
    <property type="entry name" value="ATP_hel_hrpB"/>
    <property type="match status" value="1"/>
</dbReference>
<sequence length="824" mass="88213">MQVRSGLNRVLEDSNQLVLTASPGAGKTTMVPLMLLESLPAEAGRIIVAQPRRVAVRSAASYVASLLGEPVGETVGWRMRADTRVSASTRIEFTTTGTLLRRLLADPDLVGVSAVIIDEVHERHLDADLSLAFALDSALLRDDLRLIAMSATADAARFQKLLGDCPLISVETPPYPLETKWVPFREAGLTAGGLSAAFLEYLASVIERAFNAHGSALAFVDSIANTTRLVTMLTERGVPAFPLHGQLSAAEQDTALSFTGDARVIVATEIAETSLTVPGVNCVVDAGVSRVPRFEVASGTTHLVTVGASQSAMQQRAGRANRTGPGVVYRAFSESDYARALRYAVPEILAADLTEATLLAYAWSCPADLQLLDAFPVAALARAEATLRGIGALETAADRLQISASGRILSSIPTVPQVAHGLLSACVWGVPSEVAARVAAVLSGSQIFPRAVSVDSAMRSADPQLVKRFKALVTQWGSDYTQVIEAPKRRLSEADWPGLVVGAAYPQRICRVNPGTVVSTLKPVRFTSVGGTGFEVEAESELASAQWLAAASVQGVNGVVKLRLGAEISEPTALFLADAYRQVSRSVQVNNGVIKAIETVSLGALPLHQKPVSATDTEVYDCLAEALQHCEPAGWISIFKPTKPALQLADTCNYLHSLDDAYPQINSAWISENLEIFLGTSITELSVGRPCAEVDALTGLRLSLGWETAMQIEQLVPRVVKVPSGREVPVTIDPDRGPTISVKLQECFGWRNVPTILGKQISIELLSPAGRPLAVTGDLTHFFNETYVTVRAEMRGRYPKHPWPEDPWQATATVKTNRVLDSET</sequence>
<dbReference type="SMART" id="SM00487">
    <property type="entry name" value="DEXDc"/>
    <property type="match status" value="1"/>
</dbReference>
<dbReference type="InterPro" id="IPR049614">
    <property type="entry name" value="HrpB_DEXH"/>
</dbReference>
<feature type="domain" description="Helicase ATP-binding" evidence="5">
    <location>
        <begin position="8"/>
        <end position="171"/>
    </location>
</feature>
<dbReference type="GO" id="GO:0003676">
    <property type="term" value="F:nucleic acid binding"/>
    <property type="evidence" value="ECO:0007669"/>
    <property type="project" value="InterPro"/>
</dbReference>
<keyword evidence="3 7" id="KW-0347">Helicase</keyword>
<dbReference type="InterPro" id="IPR011545">
    <property type="entry name" value="DEAD/DEAH_box_helicase_dom"/>
</dbReference>
<dbReference type="Gene3D" id="1.20.120.1080">
    <property type="match status" value="1"/>
</dbReference>
<dbReference type="NCBIfam" id="TIGR01970">
    <property type="entry name" value="DEAH_box_HrpB"/>
    <property type="match status" value="1"/>
</dbReference>
<reference evidence="7 8" key="1">
    <citation type="submission" date="2009-01" db="EMBL/GenBank/DDBJ databases">
        <authorList>
            <person name="Qin X."/>
            <person name="Bachman B."/>
            <person name="Battles P."/>
            <person name="Bell A."/>
            <person name="Bess C."/>
            <person name="Bickham C."/>
            <person name="Chaboub L."/>
            <person name="Chen D."/>
            <person name="Coyle M."/>
            <person name="Deiros D.R."/>
            <person name="Dinh H."/>
            <person name="Forbes L."/>
            <person name="Fowler G."/>
            <person name="Francisco L."/>
            <person name="Fu Q."/>
            <person name="Gubbala S."/>
            <person name="Hale W."/>
            <person name="Han Y."/>
            <person name="Hemphill L."/>
            <person name="Highlander S.K."/>
            <person name="Hirani K."/>
            <person name="Hogues M."/>
            <person name="Jackson L."/>
            <person name="Jakkamsetti A."/>
            <person name="Javaid M."/>
            <person name="Jiang H."/>
            <person name="Korchina V."/>
            <person name="Kovar C."/>
            <person name="Lara F."/>
            <person name="Lee S."/>
            <person name="Mata R."/>
            <person name="Mathew T."/>
            <person name="Moen C."/>
            <person name="Morales K."/>
            <person name="Munidasa M."/>
            <person name="Nazareth L."/>
            <person name="Ngo R."/>
            <person name="Nguyen L."/>
            <person name="Okwuonu G."/>
            <person name="Ongeri F."/>
            <person name="Patil S."/>
            <person name="Petrosino J."/>
            <person name="Pham C."/>
            <person name="Pham P."/>
            <person name="Pu L.-L."/>
            <person name="Puazo M."/>
            <person name="Raj R."/>
            <person name="Reid J."/>
            <person name="Rouhana J."/>
            <person name="Saada N."/>
            <person name="Shang Y."/>
            <person name="Simmons D."/>
            <person name="Thornton R."/>
            <person name="Warren J."/>
            <person name="Weissenberger G."/>
            <person name="Zhang J."/>
            <person name="Zhang L."/>
            <person name="Zhou C."/>
            <person name="Zhu D."/>
            <person name="Muzny D."/>
            <person name="Worley K."/>
            <person name="Gibbs R."/>
        </authorList>
    </citation>
    <scope>NUCLEOTIDE SEQUENCE [LARGE SCALE GENOMIC DNA]</scope>
    <source>
        <strain evidence="7 8">DSM 15436</strain>
    </source>
</reference>
<keyword evidence="1" id="KW-0547">Nucleotide-binding</keyword>
<dbReference type="InterPro" id="IPR002464">
    <property type="entry name" value="DNA/RNA_helicase_DEAH_CS"/>
</dbReference>
<dbReference type="GO" id="GO:0005524">
    <property type="term" value="F:ATP binding"/>
    <property type="evidence" value="ECO:0007669"/>
    <property type="project" value="UniProtKB-KW"/>
</dbReference>
<evidence type="ECO:0000313" key="8">
    <source>
        <dbReference type="Proteomes" id="UP000010301"/>
    </source>
</evidence>
<protein>
    <submittedName>
        <fullName evidence="7">Putative ATP-dependent helicase HrpB</fullName>
    </submittedName>
</protein>
<keyword evidence="2" id="KW-0378">Hydrolase</keyword>
<dbReference type="PROSITE" id="PS51192">
    <property type="entry name" value="HELICASE_ATP_BIND_1"/>
    <property type="match status" value="1"/>
</dbReference>
<proteinExistence type="predicted"/>
<dbReference type="Pfam" id="PF08482">
    <property type="entry name" value="HrpB_C"/>
    <property type="match status" value="1"/>
</dbReference>
<accession>C0W153</accession>
<feature type="domain" description="Helicase C-terminal" evidence="6">
    <location>
        <begin position="197"/>
        <end position="364"/>
    </location>
</feature>
<evidence type="ECO:0000256" key="3">
    <source>
        <dbReference type="ARBA" id="ARBA00022806"/>
    </source>
</evidence>
<dbReference type="Gene3D" id="3.40.50.300">
    <property type="entry name" value="P-loop containing nucleotide triphosphate hydrolases"/>
    <property type="match status" value="2"/>
</dbReference>
<dbReference type="CDD" id="cd17990">
    <property type="entry name" value="DEXHc_HrpB"/>
    <property type="match status" value="1"/>
</dbReference>
<comment type="caution">
    <text evidence="7">The sequence shown here is derived from an EMBL/GenBank/DDBJ whole genome shotgun (WGS) entry which is preliminary data.</text>
</comment>